<evidence type="ECO:0000313" key="2">
    <source>
        <dbReference type="EMBL" id="KAJ3053879.1"/>
    </source>
</evidence>
<evidence type="ECO:0000256" key="1">
    <source>
        <dbReference type="SAM" id="Phobius"/>
    </source>
</evidence>
<keyword evidence="1" id="KW-0472">Membrane</keyword>
<dbReference type="Proteomes" id="UP001212841">
    <property type="component" value="Unassembled WGS sequence"/>
</dbReference>
<gene>
    <name evidence="2" type="ORF">HK097_003168</name>
</gene>
<accession>A0AAD5X7J6</accession>
<reference evidence="2" key="1">
    <citation type="submission" date="2020-05" db="EMBL/GenBank/DDBJ databases">
        <title>Phylogenomic resolution of chytrid fungi.</title>
        <authorList>
            <person name="Stajich J.E."/>
            <person name="Amses K."/>
            <person name="Simmons R."/>
            <person name="Seto K."/>
            <person name="Myers J."/>
            <person name="Bonds A."/>
            <person name="Quandt C.A."/>
            <person name="Barry K."/>
            <person name="Liu P."/>
            <person name="Grigoriev I."/>
            <person name="Longcore J.E."/>
            <person name="James T.Y."/>
        </authorList>
    </citation>
    <scope>NUCLEOTIDE SEQUENCE</scope>
    <source>
        <strain evidence="2">JEL0318</strain>
    </source>
</reference>
<keyword evidence="1" id="KW-0812">Transmembrane</keyword>
<proteinExistence type="predicted"/>
<organism evidence="2 3">
    <name type="scientific">Rhizophlyctis rosea</name>
    <dbReference type="NCBI Taxonomy" id="64517"/>
    <lineage>
        <taxon>Eukaryota</taxon>
        <taxon>Fungi</taxon>
        <taxon>Fungi incertae sedis</taxon>
        <taxon>Chytridiomycota</taxon>
        <taxon>Chytridiomycota incertae sedis</taxon>
        <taxon>Chytridiomycetes</taxon>
        <taxon>Rhizophlyctidales</taxon>
        <taxon>Rhizophlyctidaceae</taxon>
        <taxon>Rhizophlyctis</taxon>
    </lineage>
</organism>
<dbReference type="EMBL" id="JADGJD010000173">
    <property type="protein sequence ID" value="KAJ3053879.1"/>
    <property type="molecule type" value="Genomic_DNA"/>
</dbReference>
<protein>
    <submittedName>
        <fullName evidence="2">Uncharacterized protein</fullName>
    </submittedName>
</protein>
<sequence length="125" mass="13488">MDKRSLNYNHPIILPGSTTHIGLGTAFHYGLSAGILGVAAMTLGILAAGIRATMAYNGIAGPFASFLFTGVRLLIDQTLENATGVGALPWLWPASEQVLDVLHKMVYAFVTGYFVDKWVVGYTWK</sequence>
<feature type="transmembrane region" description="Helical" evidence="1">
    <location>
        <begin position="55"/>
        <end position="75"/>
    </location>
</feature>
<keyword evidence="3" id="KW-1185">Reference proteome</keyword>
<dbReference type="AlphaFoldDB" id="A0AAD5X7J6"/>
<name>A0AAD5X7J6_9FUNG</name>
<comment type="caution">
    <text evidence="2">The sequence shown here is derived from an EMBL/GenBank/DDBJ whole genome shotgun (WGS) entry which is preliminary data.</text>
</comment>
<evidence type="ECO:0000313" key="3">
    <source>
        <dbReference type="Proteomes" id="UP001212841"/>
    </source>
</evidence>
<keyword evidence="1" id="KW-1133">Transmembrane helix</keyword>
<feature type="transmembrane region" description="Helical" evidence="1">
    <location>
        <begin position="26"/>
        <end position="48"/>
    </location>
</feature>